<feature type="compositionally biased region" description="Basic and acidic residues" evidence="1">
    <location>
        <begin position="225"/>
        <end position="236"/>
    </location>
</feature>
<gene>
    <name evidence="2" type="ORF">ISF_10022</name>
</gene>
<dbReference type="STRING" id="1081104.A0A166RV37"/>
<evidence type="ECO:0000313" key="3">
    <source>
        <dbReference type="Proteomes" id="UP000076744"/>
    </source>
</evidence>
<evidence type="ECO:0000256" key="1">
    <source>
        <dbReference type="SAM" id="MobiDB-lite"/>
    </source>
</evidence>
<dbReference type="AlphaFoldDB" id="A0A166RV37"/>
<dbReference type="GeneID" id="30026314"/>
<proteinExistence type="predicted"/>
<dbReference type="Proteomes" id="UP000076744">
    <property type="component" value="Unassembled WGS sequence"/>
</dbReference>
<dbReference type="PANTHER" id="PTHR42037:SF1">
    <property type="match status" value="1"/>
</dbReference>
<feature type="compositionally biased region" description="Acidic residues" evidence="1">
    <location>
        <begin position="237"/>
        <end position="246"/>
    </location>
</feature>
<dbReference type="EMBL" id="AZHB01000162">
    <property type="protein sequence ID" value="OAA34185.1"/>
    <property type="molecule type" value="Genomic_DNA"/>
</dbReference>
<protein>
    <submittedName>
        <fullName evidence="2">Uncharacterized protein</fullName>
    </submittedName>
</protein>
<dbReference type="RefSeq" id="XP_018699191.1">
    <property type="nucleotide sequence ID" value="XM_018853620.1"/>
</dbReference>
<keyword evidence="3" id="KW-1185">Reference proteome</keyword>
<dbReference type="InterPro" id="IPR027796">
    <property type="entry name" value="OTT_1508_deam-like"/>
</dbReference>
<accession>A0A166RV37</accession>
<comment type="caution">
    <text evidence="2">The sequence shown here is derived from an EMBL/GenBank/DDBJ whole genome shotgun (WGS) entry which is preliminary data.</text>
</comment>
<reference evidence="2 3" key="1">
    <citation type="journal article" date="2016" name="Genome Biol. Evol.">
        <title>Divergent and convergent evolution of fungal pathogenicity.</title>
        <authorList>
            <person name="Shang Y."/>
            <person name="Xiao G."/>
            <person name="Zheng P."/>
            <person name="Cen K."/>
            <person name="Zhan S."/>
            <person name="Wang C."/>
        </authorList>
    </citation>
    <scope>NUCLEOTIDE SEQUENCE [LARGE SCALE GENOMIC DNA]</scope>
    <source>
        <strain evidence="2 3">ARSEF 2679</strain>
    </source>
</reference>
<evidence type="ECO:0000313" key="2">
    <source>
        <dbReference type="EMBL" id="OAA34185.1"/>
    </source>
</evidence>
<feature type="region of interest" description="Disordered" evidence="1">
    <location>
        <begin position="212"/>
        <end position="246"/>
    </location>
</feature>
<dbReference type="PANTHER" id="PTHR42037">
    <property type="match status" value="1"/>
</dbReference>
<dbReference type="Pfam" id="PF14441">
    <property type="entry name" value="OTT_1508_deam"/>
    <property type="match status" value="1"/>
</dbReference>
<organism evidence="2 3">
    <name type="scientific">Cordyceps fumosorosea (strain ARSEF 2679)</name>
    <name type="common">Isaria fumosorosea</name>
    <dbReference type="NCBI Taxonomy" id="1081104"/>
    <lineage>
        <taxon>Eukaryota</taxon>
        <taxon>Fungi</taxon>
        <taxon>Dikarya</taxon>
        <taxon>Ascomycota</taxon>
        <taxon>Pezizomycotina</taxon>
        <taxon>Sordariomycetes</taxon>
        <taxon>Hypocreomycetidae</taxon>
        <taxon>Hypocreales</taxon>
        <taxon>Cordycipitaceae</taxon>
        <taxon>Cordyceps</taxon>
    </lineage>
</organism>
<name>A0A166RV37_CORFA</name>
<sequence>MDSHATLPGILRRIFSKDNPDIVRAQQALVDLQDTGCKPLTWYMKVERWCTPFVHSEICVLEYFYKNNLQFFEGDRYVYCSKPACFTCKLYFAEHPTSMIVPESHGKVYPDWGPPLVEGFKRKDADSDRQRDLMIEITKTVRKEVVNHLWGRSVPPAWHPDSTTGVSALVPSLQGLEQEIFRYEDGNSCIAYASDSGFASIEEEGLLHELDHVAEGRSASSQGSHESENNEFHDENNSDEEGGASL</sequence>
<dbReference type="OrthoDB" id="3251507at2759"/>